<evidence type="ECO:0000256" key="1">
    <source>
        <dbReference type="ARBA" id="ARBA00023015"/>
    </source>
</evidence>
<dbReference type="GO" id="GO:0006355">
    <property type="term" value="P:regulation of DNA-templated transcription"/>
    <property type="evidence" value="ECO:0007669"/>
    <property type="project" value="TreeGrafter"/>
</dbReference>
<evidence type="ECO:0000313" key="5">
    <source>
        <dbReference type="Proteomes" id="UP000199529"/>
    </source>
</evidence>
<keyword evidence="5" id="KW-1185">Reference proteome</keyword>
<dbReference type="AlphaFoldDB" id="A0A1H3BFN7"/>
<dbReference type="OrthoDB" id="5521887at2"/>
<dbReference type="Gene3D" id="3.40.50.300">
    <property type="entry name" value="P-loop containing nucleotide triphosphate hydrolases"/>
    <property type="match status" value="1"/>
</dbReference>
<dbReference type="Gene3D" id="1.10.8.430">
    <property type="entry name" value="Helical domain of apoptotic protease-activating factors"/>
    <property type="match status" value="1"/>
</dbReference>
<dbReference type="RefSeq" id="WP_093265467.1">
    <property type="nucleotide sequence ID" value="NZ_FNOK01000010.1"/>
</dbReference>
<evidence type="ECO:0000259" key="3">
    <source>
        <dbReference type="SMART" id="SM01043"/>
    </source>
</evidence>
<keyword evidence="1" id="KW-0805">Transcription regulation</keyword>
<dbReference type="InterPro" id="IPR011990">
    <property type="entry name" value="TPR-like_helical_dom_sf"/>
</dbReference>
<dbReference type="InterPro" id="IPR042197">
    <property type="entry name" value="Apaf_helical"/>
</dbReference>
<dbReference type="InterPro" id="IPR005158">
    <property type="entry name" value="BTAD"/>
</dbReference>
<gene>
    <name evidence="4" type="ORF">SAMN05216215_1010153</name>
</gene>
<dbReference type="SUPFAM" id="SSF52540">
    <property type="entry name" value="P-loop containing nucleoside triphosphate hydrolases"/>
    <property type="match status" value="1"/>
</dbReference>
<dbReference type="CDD" id="cd15831">
    <property type="entry name" value="BTAD"/>
    <property type="match status" value="1"/>
</dbReference>
<dbReference type="STRING" id="418495.SAMN05216215_1010153"/>
<dbReference type="PANTHER" id="PTHR35807">
    <property type="entry name" value="TRANSCRIPTIONAL REGULATOR REDD-RELATED"/>
    <property type="match status" value="1"/>
</dbReference>
<dbReference type="EMBL" id="FNOK01000010">
    <property type="protein sequence ID" value="SDX39889.1"/>
    <property type="molecule type" value="Genomic_DNA"/>
</dbReference>
<dbReference type="InterPro" id="IPR027417">
    <property type="entry name" value="P-loop_NTPase"/>
</dbReference>
<accession>A0A1H3BFN7</accession>
<dbReference type="Proteomes" id="UP000199529">
    <property type="component" value="Unassembled WGS sequence"/>
</dbReference>
<dbReference type="PANTHER" id="PTHR35807:SF1">
    <property type="entry name" value="TRANSCRIPTIONAL REGULATOR REDD"/>
    <property type="match status" value="1"/>
</dbReference>
<dbReference type="GO" id="GO:0043531">
    <property type="term" value="F:ADP binding"/>
    <property type="evidence" value="ECO:0007669"/>
    <property type="project" value="InterPro"/>
</dbReference>
<dbReference type="SUPFAM" id="SSF48452">
    <property type="entry name" value="TPR-like"/>
    <property type="match status" value="1"/>
</dbReference>
<dbReference type="Gene3D" id="1.25.40.10">
    <property type="entry name" value="Tetratricopeptide repeat domain"/>
    <property type="match status" value="1"/>
</dbReference>
<dbReference type="InterPro" id="IPR051677">
    <property type="entry name" value="AfsR-DnrI-RedD_regulator"/>
</dbReference>
<dbReference type="InterPro" id="IPR002182">
    <property type="entry name" value="NB-ARC"/>
</dbReference>
<proteinExistence type="predicted"/>
<dbReference type="Pfam" id="PF03704">
    <property type="entry name" value="BTAD"/>
    <property type="match status" value="1"/>
</dbReference>
<feature type="domain" description="Bacterial transcriptional activator" evidence="3">
    <location>
        <begin position="19"/>
        <end position="163"/>
    </location>
</feature>
<reference evidence="5" key="1">
    <citation type="submission" date="2016-10" db="EMBL/GenBank/DDBJ databases">
        <authorList>
            <person name="Varghese N."/>
            <person name="Submissions S."/>
        </authorList>
    </citation>
    <scope>NUCLEOTIDE SEQUENCE [LARGE SCALE GENOMIC DNA]</scope>
    <source>
        <strain evidence="5">CGMCC 4.3530</strain>
    </source>
</reference>
<dbReference type="PRINTS" id="PR00364">
    <property type="entry name" value="DISEASERSIST"/>
</dbReference>
<protein>
    <submittedName>
        <fullName evidence="4">NB-ARC domain-containing protein</fullName>
    </submittedName>
</protein>
<name>A0A1H3BFN7_9PSEU</name>
<dbReference type="Pfam" id="PF00931">
    <property type="entry name" value="NB-ARC"/>
    <property type="match status" value="1"/>
</dbReference>
<dbReference type="GO" id="GO:0003677">
    <property type="term" value="F:DNA binding"/>
    <property type="evidence" value="ECO:0007669"/>
    <property type="project" value="TreeGrafter"/>
</dbReference>
<evidence type="ECO:0000256" key="2">
    <source>
        <dbReference type="ARBA" id="ARBA00023163"/>
    </source>
</evidence>
<dbReference type="SMART" id="SM01043">
    <property type="entry name" value="BTAD"/>
    <property type="match status" value="1"/>
</dbReference>
<keyword evidence="2" id="KW-0804">Transcription</keyword>
<organism evidence="4 5">
    <name type="scientific">Saccharopolyspora shandongensis</name>
    <dbReference type="NCBI Taxonomy" id="418495"/>
    <lineage>
        <taxon>Bacteria</taxon>
        <taxon>Bacillati</taxon>
        <taxon>Actinomycetota</taxon>
        <taxon>Actinomycetes</taxon>
        <taxon>Pseudonocardiales</taxon>
        <taxon>Pseudonocardiaceae</taxon>
        <taxon>Saccharopolyspora</taxon>
    </lineage>
</organism>
<evidence type="ECO:0000313" key="4">
    <source>
        <dbReference type="EMBL" id="SDX39889.1"/>
    </source>
</evidence>
<sequence>MSIIRQGPGYYLRIGSARFDLHEFEHLSRTGRAALQAQQYEKAAQLLRSALDLWRGPTLTDVTELLAEMERPRIEEARMEALEARIDADLALGRHDRLTAELVGLVNAHPLRERIRAQFMIALYRCDRQAEAFATYQEGRRLLGEEFGVDPSETLKSAYQTILTNDLPRVQLPSGTRESLTTTSRPAMLATGIPDFSGRSDELDLISRFLRPEPGDASQRPPALVITGMAGIGKTTLAVHTANLNRENFPDGELFVDLQGGSESPLTPYHALGTLLCGLGVEEHSLPTSTDHRIQLYRSTLAHRQSVIVLDDAADVAQIRPLLPANPKCRTLITTRPSLTTLEGQRTINLGFFDFGEANALFARIVGDARVRSEPVAARQIVEFCAGLPLAVRIAGARLATKQHWSLSRFAARLADERSRLSELQLGDLDVRERLERSYRLLDEQPRTALLQLSLLDQPSFPHSATSTVLGLSDVVGEQITEHLLDLHLLELAEVDSAGQHTYRFHDLARLVARELAHDEAFTAGRQKPSVPA</sequence>